<keyword evidence="1" id="KW-0347">Helicase</keyword>
<comment type="caution">
    <text evidence="1">The sequence shown here is derived from an EMBL/GenBank/DDBJ whole genome shotgun (WGS) entry which is preliminary data.</text>
</comment>
<keyword evidence="2" id="KW-1185">Reference proteome</keyword>
<accession>A0A392PQY9</accession>
<dbReference type="EMBL" id="LXQA010089310">
    <property type="protein sequence ID" value="MCI13716.1"/>
    <property type="molecule type" value="Genomic_DNA"/>
</dbReference>
<dbReference type="GO" id="GO:0004386">
    <property type="term" value="F:helicase activity"/>
    <property type="evidence" value="ECO:0007669"/>
    <property type="project" value="UniProtKB-KW"/>
</dbReference>
<organism evidence="1 2">
    <name type="scientific">Trifolium medium</name>
    <dbReference type="NCBI Taxonomy" id="97028"/>
    <lineage>
        <taxon>Eukaryota</taxon>
        <taxon>Viridiplantae</taxon>
        <taxon>Streptophyta</taxon>
        <taxon>Embryophyta</taxon>
        <taxon>Tracheophyta</taxon>
        <taxon>Spermatophyta</taxon>
        <taxon>Magnoliopsida</taxon>
        <taxon>eudicotyledons</taxon>
        <taxon>Gunneridae</taxon>
        <taxon>Pentapetalae</taxon>
        <taxon>rosids</taxon>
        <taxon>fabids</taxon>
        <taxon>Fabales</taxon>
        <taxon>Fabaceae</taxon>
        <taxon>Papilionoideae</taxon>
        <taxon>50 kb inversion clade</taxon>
        <taxon>NPAAA clade</taxon>
        <taxon>Hologalegina</taxon>
        <taxon>IRL clade</taxon>
        <taxon>Trifolieae</taxon>
        <taxon>Trifolium</taxon>
    </lineage>
</organism>
<keyword evidence="1" id="KW-0378">Hydrolase</keyword>
<dbReference type="AlphaFoldDB" id="A0A392PQY9"/>
<feature type="non-terminal residue" evidence="1">
    <location>
        <position position="1"/>
    </location>
</feature>
<proteinExistence type="predicted"/>
<reference evidence="1 2" key="1">
    <citation type="journal article" date="2018" name="Front. Plant Sci.">
        <title>Red Clover (Trifolium pratense) and Zigzag Clover (T. medium) - A Picture of Genomic Similarities and Differences.</title>
        <authorList>
            <person name="Dluhosova J."/>
            <person name="Istvanek J."/>
            <person name="Nedelnik J."/>
            <person name="Repkova J."/>
        </authorList>
    </citation>
    <scope>NUCLEOTIDE SEQUENCE [LARGE SCALE GENOMIC DNA]</scope>
    <source>
        <strain evidence="2">cv. 10/8</strain>
        <tissue evidence="1">Leaf</tissue>
    </source>
</reference>
<name>A0A392PQY9_9FABA</name>
<evidence type="ECO:0000313" key="1">
    <source>
        <dbReference type="EMBL" id="MCI13716.1"/>
    </source>
</evidence>
<dbReference type="Proteomes" id="UP000265520">
    <property type="component" value="Unassembled WGS sequence"/>
</dbReference>
<sequence length="112" mass="12927">WKLTMLLRNKGEQEVVSNEKKDRRDFLQLETLATRMGLYSRQYARVVVFSKVPLPNYRPDLDDKRPLREVLLCIKGDFVVVTGGSDGVDDSSGGDRGEDWSKWLWKSVKYAC</sequence>
<keyword evidence="1" id="KW-0067">ATP-binding</keyword>
<protein>
    <submittedName>
        <fullName evidence="1">ATP-dependent RNA helicase DHX36-like</fullName>
    </submittedName>
</protein>
<evidence type="ECO:0000313" key="2">
    <source>
        <dbReference type="Proteomes" id="UP000265520"/>
    </source>
</evidence>
<keyword evidence="1" id="KW-0547">Nucleotide-binding</keyword>